<name>A0ACB7EN41_NIBAL</name>
<evidence type="ECO:0000313" key="2">
    <source>
        <dbReference type="Proteomes" id="UP000805704"/>
    </source>
</evidence>
<feature type="non-terminal residue" evidence="1">
    <location>
        <position position="1"/>
    </location>
</feature>
<dbReference type="EMBL" id="CM024794">
    <property type="protein sequence ID" value="KAG8002271.1"/>
    <property type="molecule type" value="Genomic_DNA"/>
</dbReference>
<accession>A0ACB7EN41</accession>
<comment type="caution">
    <text evidence="1">The sequence shown here is derived from an EMBL/GenBank/DDBJ whole genome shotgun (WGS) entry which is preliminary data.</text>
</comment>
<organism evidence="1 2">
    <name type="scientific">Nibea albiflora</name>
    <name type="common">Yellow drum</name>
    <name type="synonym">Corvina albiflora</name>
    <dbReference type="NCBI Taxonomy" id="240163"/>
    <lineage>
        <taxon>Eukaryota</taxon>
        <taxon>Metazoa</taxon>
        <taxon>Chordata</taxon>
        <taxon>Craniata</taxon>
        <taxon>Vertebrata</taxon>
        <taxon>Euteleostomi</taxon>
        <taxon>Actinopterygii</taxon>
        <taxon>Neopterygii</taxon>
        <taxon>Teleostei</taxon>
        <taxon>Neoteleostei</taxon>
        <taxon>Acanthomorphata</taxon>
        <taxon>Eupercaria</taxon>
        <taxon>Sciaenidae</taxon>
        <taxon>Nibea</taxon>
    </lineage>
</organism>
<reference evidence="1" key="1">
    <citation type="submission" date="2020-04" db="EMBL/GenBank/DDBJ databases">
        <title>A chromosome-scale assembly and high-density genetic map of the yellow drum (Nibea albiflora) genome.</title>
        <authorList>
            <person name="Xu D."/>
            <person name="Zhang W."/>
            <person name="Chen R."/>
            <person name="Tan P."/>
            <person name="Wang L."/>
            <person name="Song H."/>
            <person name="Tian L."/>
            <person name="Zhu Q."/>
            <person name="Wang B."/>
        </authorList>
    </citation>
    <scope>NUCLEOTIDE SEQUENCE</scope>
    <source>
        <strain evidence="1">ZJHYS-2018</strain>
    </source>
</reference>
<protein>
    <submittedName>
        <fullName evidence="1">Uncharacterized protein</fullName>
    </submittedName>
</protein>
<proteinExistence type="predicted"/>
<dbReference type="Proteomes" id="UP000805704">
    <property type="component" value="Chromosome 6"/>
</dbReference>
<evidence type="ECO:0000313" key="1">
    <source>
        <dbReference type="EMBL" id="KAG8002271.1"/>
    </source>
</evidence>
<keyword evidence="2" id="KW-1185">Reference proteome</keyword>
<sequence>SVVEKTSKTLANVTTLASSVAVLFSLFASTIMSIEAAEPVTLSRACSALVLAQHWLHSPSTFPLTSGSENLLFFPVVQSTCGASTDNPLVL</sequence>
<gene>
    <name evidence="1" type="ORF">GBF38_012708</name>
</gene>